<feature type="compositionally biased region" description="Basic and acidic residues" evidence="1">
    <location>
        <begin position="226"/>
        <end position="269"/>
    </location>
</feature>
<feature type="compositionally biased region" description="Polar residues" evidence="1">
    <location>
        <begin position="722"/>
        <end position="735"/>
    </location>
</feature>
<feature type="compositionally biased region" description="Basic residues" evidence="1">
    <location>
        <begin position="138"/>
        <end position="147"/>
    </location>
</feature>
<evidence type="ECO:0000313" key="2">
    <source>
        <dbReference type="EMBL" id="KAG7311058.1"/>
    </source>
</evidence>
<feature type="compositionally biased region" description="Low complexity" evidence="1">
    <location>
        <begin position="471"/>
        <end position="481"/>
    </location>
</feature>
<feature type="compositionally biased region" description="Polar residues" evidence="1">
    <location>
        <begin position="411"/>
        <end position="423"/>
    </location>
</feature>
<proteinExistence type="predicted"/>
<comment type="caution">
    <text evidence="2">The sequence shown here is derived from an EMBL/GenBank/DDBJ whole genome shotgun (WGS) entry which is preliminary data.</text>
</comment>
<accession>A0ABQ7R192</accession>
<feature type="region of interest" description="Disordered" evidence="1">
    <location>
        <begin position="226"/>
        <end position="274"/>
    </location>
</feature>
<keyword evidence="3" id="KW-1185">Reference proteome</keyword>
<feature type="compositionally biased region" description="Basic and acidic residues" evidence="1">
    <location>
        <begin position="699"/>
        <end position="719"/>
    </location>
</feature>
<sequence>MGQAGSQPAAAPPRRAHTLPHEPPRHAPKVLPSLTESPRLRSTNNGQILQSGGTISGRRPSQPEHRAPHGHTHMNAFRSRSAGAAGAEGAPRDRERDPLHRSHTNLDLRQHEGSLSKRFGSEPDLRIEEEQQKPRNNNNKHFRKKYRAPPPPQIDNRDGSSPDSSEGNTRAEPQRKLRLFKTRNETKKQNGPGKEYKIPQYRSTEYKSLDLNDQAFERRYKSPFKDKDQHFKYPDTHDMKQSTSSLKREEHILQGSKQDYRKSRTDRTGGCRAKTNKTNETEAWKTPLLNRDFRYSERFKREEEISPLRREKSFDATLISSDRDSESPKALHESRMKTIGEQLKVNKLSPLASTSKPLRKSLPSLLVKNIEEKDEFQTELKKATSRIRSDLVSKVNNISENKTSQKEKSNAQRPNPTKNSASVVNKVKDSSPKISIKKPLKEEISVSKLSSSRRPLTRLNDNKPTITASSNVKTTNVTVHVNNKRNPRAMPDRGQASGKESTPEHSPTRKKEPAMNHFSKEKAPPQERKQSAPSKQFYFGMIEQKQSAQKDNLKDFPGLGSPIIEEISNFHLIEKKLLGYHDEDEEFEKFNARLKEDCKIKNISSESALSSDGSEGEGSDSSLGIALRLRPTLPKKQPAVPRFSPAAAWRQLASLDAHLAAETQPLAVETKVLGEASPESSPRSEQSADKSGDSGISGDHAHSDPRLDSPSRHHPEIHPDTWTPQQDLGDSSSDGAGQDLVRMHPDGLVTYSARGQPFSLSLPREPDKGKQIQQGFNSLQKLRKSVSGALGAALGSRRFDLEHEPMLPEQEQNWFLTKSAPNSLSNPLLFPTARKVSGEEDIKEETPPPEEKQEESGSWRPGGASYMSWGGHVMYLPPAPAAARQPLSMLGPIDRPVRSKSSGELEVAARAARAARGGALAGEMRERERSASPGVARALPATVHPVTVSTSS</sequence>
<feature type="region of interest" description="Disordered" evidence="1">
    <location>
        <begin position="394"/>
        <end position="532"/>
    </location>
</feature>
<dbReference type="Proteomes" id="UP000823941">
    <property type="component" value="Chromosome 5"/>
</dbReference>
<gene>
    <name evidence="2" type="ORF">JYU34_003916</name>
</gene>
<protein>
    <submittedName>
        <fullName evidence="2">Uncharacterized protein</fullName>
    </submittedName>
</protein>
<feature type="region of interest" description="Disordered" evidence="1">
    <location>
        <begin position="669"/>
        <end position="776"/>
    </location>
</feature>
<feature type="region of interest" description="Disordered" evidence="1">
    <location>
        <begin position="605"/>
        <end position="642"/>
    </location>
</feature>
<feature type="region of interest" description="Disordered" evidence="1">
    <location>
        <begin position="915"/>
        <end position="934"/>
    </location>
</feature>
<feature type="compositionally biased region" description="Polar residues" evidence="1">
    <location>
        <begin position="34"/>
        <end position="53"/>
    </location>
</feature>
<organism evidence="2 3">
    <name type="scientific">Plutella xylostella</name>
    <name type="common">Diamondback moth</name>
    <name type="synonym">Plutella maculipennis</name>
    <dbReference type="NCBI Taxonomy" id="51655"/>
    <lineage>
        <taxon>Eukaryota</taxon>
        <taxon>Metazoa</taxon>
        <taxon>Ecdysozoa</taxon>
        <taxon>Arthropoda</taxon>
        <taxon>Hexapoda</taxon>
        <taxon>Insecta</taxon>
        <taxon>Pterygota</taxon>
        <taxon>Neoptera</taxon>
        <taxon>Endopterygota</taxon>
        <taxon>Lepidoptera</taxon>
        <taxon>Glossata</taxon>
        <taxon>Ditrysia</taxon>
        <taxon>Yponomeutoidea</taxon>
        <taxon>Plutellidae</taxon>
        <taxon>Plutella</taxon>
    </lineage>
</organism>
<evidence type="ECO:0000313" key="3">
    <source>
        <dbReference type="Proteomes" id="UP000823941"/>
    </source>
</evidence>
<reference evidence="2 3" key="1">
    <citation type="submission" date="2021-06" db="EMBL/GenBank/DDBJ databases">
        <title>A haploid diamondback moth (Plutella xylostella L.) genome assembly resolves 31 chromosomes and identifies a diamide resistance mutation.</title>
        <authorList>
            <person name="Ward C.M."/>
            <person name="Perry K.D."/>
            <person name="Baker G."/>
            <person name="Powis K."/>
            <person name="Heckel D.G."/>
            <person name="Baxter S.W."/>
        </authorList>
    </citation>
    <scope>NUCLEOTIDE SEQUENCE [LARGE SCALE GENOMIC DNA]</scope>
    <source>
        <strain evidence="2 3">LV</strain>
        <tissue evidence="2">Single pupa</tissue>
    </source>
</reference>
<dbReference type="EMBL" id="JAHIBW010000005">
    <property type="protein sequence ID" value="KAG7311058.1"/>
    <property type="molecule type" value="Genomic_DNA"/>
</dbReference>
<feature type="compositionally biased region" description="Basic and acidic residues" evidence="1">
    <location>
        <begin position="836"/>
        <end position="857"/>
    </location>
</feature>
<feature type="region of interest" description="Disordered" evidence="1">
    <location>
        <begin position="1"/>
        <end position="201"/>
    </location>
</feature>
<evidence type="ECO:0000256" key="1">
    <source>
        <dbReference type="SAM" id="MobiDB-lite"/>
    </source>
</evidence>
<feature type="compositionally biased region" description="Basic and acidic residues" evidence="1">
    <location>
        <begin position="501"/>
        <end position="530"/>
    </location>
</feature>
<feature type="compositionally biased region" description="Low complexity" evidence="1">
    <location>
        <begin position="78"/>
        <end position="89"/>
    </location>
</feature>
<feature type="compositionally biased region" description="Basic and acidic residues" evidence="1">
    <location>
        <begin position="90"/>
        <end position="133"/>
    </location>
</feature>
<feature type="region of interest" description="Disordered" evidence="1">
    <location>
        <begin position="822"/>
        <end position="863"/>
    </location>
</feature>
<name>A0ABQ7R192_PLUXY</name>
<feature type="compositionally biased region" description="Low complexity" evidence="1">
    <location>
        <begin position="605"/>
        <end position="624"/>
    </location>
</feature>